<feature type="transmembrane region" description="Helical" evidence="6">
    <location>
        <begin position="114"/>
        <end position="135"/>
    </location>
</feature>
<protein>
    <submittedName>
        <fullName evidence="8">EamA family transporter</fullName>
    </submittedName>
</protein>
<dbReference type="OrthoDB" id="2352272at2"/>
<comment type="similarity">
    <text evidence="2">Belongs to the EamA transporter family.</text>
</comment>
<feature type="transmembrane region" description="Helical" evidence="6">
    <location>
        <begin position="179"/>
        <end position="203"/>
    </location>
</feature>
<dbReference type="Proteomes" id="UP000239709">
    <property type="component" value="Chromosome"/>
</dbReference>
<evidence type="ECO:0000256" key="6">
    <source>
        <dbReference type="SAM" id="Phobius"/>
    </source>
</evidence>
<keyword evidence="3 6" id="KW-0812">Transmembrane</keyword>
<feature type="transmembrane region" description="Helical" evidence="6">
    <location>
        <begin position="147"/>
        <end position="167"/>
    </location>
</feature>
<dbReference type="PANTHER" id="PTHR32322:SF2">
    <property type="entry name" value="EAMA DOMAIN-CONTAINING PROTEIN"/>
    <property type="match status" value="1"/>
</dbReference>
<evidence type="ECO:0000256" key="1">
    <source>
        <dbReference type="ARBA" id="ARBA00004141"/>
    </source>
</evidence>
<feature type="transmembrane region" description="Helical" evidence="6">
    <location>
        <begin position="31"/>
        <end position="50"/>
    </location>
</feature>
<sequence>MTAFLYITTVLVWGSTWIALKLQLGAVPIVWSIVWRFALAALVLFAWLIARRQLRVPVRAAWALVGAQGICLFCVNFICFMNASRYVPSGLVAVVFSTSTLWNALGARLVFRRALTAPVLGGGAVGLLGLTAMFWPEIAGHGASPQTAVGLAWALGGTLCFSCGNLLSARLQSLGEKPALTNAWGMAWGAVVLAVGSLLAGVSPAFDFSPTYVGAWLYLATAGSVVGFTAYLMLVGRLGPERAAYCTVLFPLVALSISSVVEGYRFTPPAIAGLLLVMAGNVLIFRKPRVPSAAGNGAR</sequence>
<proteinExistence type="inferred from homology"/>
<evidence type="ECO:0000256" key="4">
    <source>
        <dbReference type="ARBA" id="ARBA00022989"/>
    </source>
</evidence>
<evidence type="ECO:0000256" key="5">
    <source>
        <dbReference type="ARBA" id="ARBA00023136"/>
    </source>
</evidence>
<keyword evidence="5 6" id="KW-0472">Membrane</keyword>
<feature type="transmembrane region" description="Helical" evidence="6">
    <location>
        <begin position="62"/>
        <end position="83"/>
    </location>
</feature>
<evidence type="ECO:0000256" key="3">
    <source>
        <dbReference type="ARBA" id="ARBA00022692"/>
    </source>
</evidence>
<evidence type="ECO:0000313" key="9">
    <source>
        <dbReference type="Proteomes" id="UP000239709"/>
    </source>
</evidence>
<accession>A0A2S0MDG7</accession>
<name>A0A2S0MDG7_9BURK</name>
<dbReference type="InterPro" id="IPR050638">
    <property type="entry name" value="AA-Vitamin_Transporters"/>
</dbReference>
<evidence type="ECO:0000256" key="2">
    <source>
        <dbReference type="ARBA" id="ARBA00007362"/>
    </source>
</evidence>
<dbReference type="EMBL" id="CP027666">
    <property type="protein sequence ID" value="AVO33934.1"/>
    <property type="molecule type" value="Genomic_DNA"/>
</dbReference>
<feature type="transmembrane region" description="Helical" evidence="6">
    <location>
        <begin position="215"/>
        <end position="236"/>
    </location>
</feature>
<dbReference type="InterPro" id="IPR037185">
    <property type="entry name" value="EmrE-like"/>
</dbReference>
<dbReference type="RefSeq" id="WP_106702490.1">
    <property type="nucleotide sequence ID" value="NZ_CP027666.1"/>
</dbReference>
<comment type="subcellular location">
    <subcellularLocation>
        <location evidence="1">Membrane</location>
        <topology evidence="1">Multi-pass membrane protein</topology>
    </subcellularLocation>
</comment>
<evidence type="ECO:0000259" key="7">
    <source>
        <dbReference type="Pfam" id="PF00892"/>
    </source>
</evidence>
<dbReference type="Pfam" id="PF00892">
    <property type="entry name" value="EamA"/>
    <property type="match status" value="2"/>
</dbReference>
<feature type="transmembrane region" description="Helical" evidence="6">
    <location>
        <begin position="89"/>
        <end position="107"/>
    </location>
</feature>
<feature type="domain" description="EamA" evidence="7">
    <location>
        <begin position="3"/>
        <end position="133"/>
    </location>
</feature>
<dbReference type="KEGG" id="otk:C6570_06480"/>
<dbReference type="SUPFAM" id="SSF103481">
    <property type="entry name" value="Multidrug resistance efflux transporter EmrE"/>
    <property type="match status" value="2"/>
</dbReference>
<gene>
    <name evidence="8" type="ORF">C6570_06480</name>
</gene>
<feature type="transmembrane region" description="Helical" evidence="6">
    <location>
        <begin position="243"/>
        <end position="261"/>
    </location>
</feature>
<dbReference type="GO" id="GO:0016020">
    <property type="term" value="C:membrane"/>
    <property type="evidence" value="ECO:0007669"/>
    <property type="project" value="UniProtKB-SubCell"/>
</dbReference>
<keyword evidence="9" id="KW-1185">Reference proteome</keyword>
<feature type="transmembrane region" description="Helical" evidence="6">
    <location>
        <begin position="267"/>
        <end position="285"/>
    </location>
</feature>
<dbReference type="InterPro" id="IPR000620">
    <property type="entry name" value="EamA_dom"/>
</dbReference>
<reference evidence="8 9" key="1">
    <citation type="submission" date="2018-03" db="EMBL/GenBank/DDBJ databases">
        <title>Genome sequencing of Ottowia sp.</title>
        <authorList>
            <person name="Kim S.-J."/>
            <person name="Heo J."/>
            <person name="Kwon S.-W."/>
        </authorList>
    </citation>
    <scope>NUCLEOTIDE SEQUENCE [LARGE SCALE GENOMIC DNA]</scope>
    <source>
        <strain evidence="8 9">KADR8-3</strain>
    </source>
</reference>
<organism evidence="8 9">
    <name type="scientific">Ottowia oryzae</name>
    <dbReference type="NCBI Taxonomy" id="2109914"/>
    <lineage>
        <taxon>Bacteria</taxon>
        <taxon>Pseudomonadati</taxon>
        <taxon>Pseudomonadota</taxon>
        <taxon>Betaproteobacteria</taxon>
        <taxon>Burkholderiales</taxon>
        <taxon>Comamonadaceae</taxon>
        <taxon>Ottowia</taxon>
    </lineage>
</organism>
<evidence type="ECO:0000313" key="8">
    <source>
        <dbReference type="EMBL" id="AVO33934.1"/>
    </source>
</evidence>
<dbReference type="PANTHER" id="PTHR32322">
    <property type="entry name" value="INNER MEMBRANE TRANSPORTER"/>
    <property type="match status" value="1"/>
</dbReference>
<feature type="domain" description="EamA" evidence="7">
    <location>
        <begin position="150"/>
        <end position="285"/>
    </location>
</feature>
<keyword evidence="4 6" id="KW-1133">Transmembrane helix</keyword>
<dbReference type="AlphaFoldDB" id="A0A2S0MDG7"/>